<keyword evidence="8 9" id="KW-0576">Peroxisome</keyword>
<protein>
    <recommendedName>
        <fullName evidence="9">Mitochondrial fission factor</fullName>
    </recommendedName>
</protein>
<dbReference type="Proteomes" id="UP000265120">
    <property type="component" value="Chromosome 19"/>
</dbReference>
<evidence type="ECO:0000256" key="10">
    <source>
        <dbReference type="SAM" id="MobiDB-lite"/>
    </source>
</evidence>
<reference evidence="12" key="2">
    <citation type="submission" date="2025-08" db="UniProtKB">
        <authorList>
            <consortium name="Ensembl"/>
        </authorList>
    </citation>
    <scope>IDENTIFICATION</scope>
</reference>
<keyword evidence="6 9" id="KW-0496">Mitochondrion</keyword>
<reference evidence="12" key="3">
    <citation type="submission" date="2025-09" db="UniProtKB">
        <authorList>
            <consortium name="Ensembl"/>
        </authorList>
    </citation>
    <scope>IDENTIFICATION</scope>
</reference>
<dbReference type="PANTHER" id="PTHR16501">
    <property type="entry name" value="TRANSPORT AND GOLGI ORGANIZATION PROTEIN 11"/>
    <property type="match status" value="1"/>
</dbReference>
<organism evidence="12 13">
    <name type="scientific">Cynoglossus semilaevis</name>
    <name type="common">Tongue sole</name>
    <dbReference type="NCBI Taxonomy" id="244447"/>
    <lineage>
        <taxon>Eukaryota</taxon>
        <taxon>Metazoa</taxon>
        <taxon>Chordata</taxon>
        <taxon>Craniata</taxon>
        <taxon>Vertebrata</taxon>
        <taxon>Euteleostomi</taxon>
        <taxon>Actinopterygii</taxon>
        <taxon>Neopterygii</taxon>
        <taxon>Teleostei</taxon>
        <taxon>Neoteleostei</taxon>
        <taxon>Acanthomorphata</taxon>
        <taxon>Carangaria</taxon>
        <taxon>Pleuronectiformes</taxon>
        <taxon>Pleuronectoidei</taxon>
        <taxon>Cynoglossidae</taxon>
        <taxon>Cynoglossinae</taxon>
        <taxon>Cynoglossus</taxon>
    </lineage>
</organism>
<keyword evidence="2 9" id="KW-0812">Transmembrane</keyword>
<dbReference type="GO" id="GO:0000266">
    <property type="term" value="P:mitochondrial fission"/>
    <property type="evidence" value="ECO:0007669"/>
    <property type="project" value="UniProtKB-UniRule"/>
</dbReference>
<feature type="region of interest" description="Disordered" evidence="10">
    <location>
        <begin position="154"/>
        <end position="174"/>
    </location>
</feature>
<evidence type="ECO:0000256" key="6">
    <source>
        <dbReference type="ARBA" id="ARBA00023128"/>
    </source>
</evidence>
<evidence type="ECO:0000256" key="7">
    <source>
        <dbReference type="ARBA" id="ARBA00023136"/>
    </source>
</evidence>
<dbReference type="GeneTree" id="ENSGT00940000178266"/>
<keyword evidence="7 9" id="KW-0472">Membrane</keyword>
<dbReference type="GeneID" id="103395698"/>
<name>A0A3P8VDD9_CYNSE</name>
<dbReference type="GO" id="GO:0090141">
    <property type="term" value="P:positive regulation of mitochondrial fission"/>
    <property type="evidence" value="ECO:0007669"/>
    <property type="project" value="UniProtKB-UniRule"/>
</dbReference>
<comment type="similarity">
    <text evidence="1 9">Belongs to the Tango11 family.</text>
</comment>
<evidence type="ECO:0000313" key="13">
    <source>
        <dbReference type="Proteomes" id="UP000265120"/>
    </source>
</evidence>
<dbReference type="GO" id="GO:0090314">
    <property type="term" value="P:positive regulation of protein targeting to membrane"/>
    <property type="evidence" value="ECO:0007669"/>
    <property type="project" value="UniProtKB-UniRule"/>
</dbReference>
<keyword evidence="3 9" id="KW-1000">Mitochondrion outer membrane</keyword>
<dbReference type="GO" id="GO:0005777">
    <property type="term" value="C:peroxisome"/>
    <property type="evidence" value="ECO:0007669"/>
    <property type="project" value="UniProtKB-SubCell"/>
</dbReference>
<dbReference type="InParanoid" id="A0A3P8VDD9"/>
<evidence type="ECO:0000256" key="2">
    <source>
        <dbReference type="ARBA" id="ARBA00022692"/>
    </source>
</evidence>
<dbReference type="AlphaFoldDB" id="A0A3P8VDD9"/>
<dbReference type="Pfam" id="PF05644">
    <property type="entry name" value="Miff"/>
    <property type="match status" value="1"/>
</dbReference>
<evidence type="ECO:0000256" key="4">
    <source>
        <dbReference type="ARBA" id="ARBA00022989"/>
    </source>
</evidence>
<reference evidence="12 13" key="1">
    <citation type="journal article" date="2014" name="Nat. Genet.">
        <title>Whole-genome sequence of a flatfish provides insights into ZW sex chromosome evolution and adaptation to a benthic lifestyle.</title>
        <authorList>
            <person name="Chen S."/>
            <person name="Zhang G."/>
            <person name="Shao C."/>
            <person name="Huang Q."/>
            <person name="Liu G."/>
            <person name="Zhang P."/>
            <person name="Song W."/>
            <person name="An N."/>
            <person name="Chalopin D."/>
            <person name="Volff J.N."/>
            <person name="Hong Y."/>
            <person name="Li Q."/>
            <person name="Sha Z."/>
            <person name="Zhou H."/>
            <person name="Xie M."/>
            <person name="Yu Q."/>
            <person name="Liu Y."/>
            <person name="Xiang H."/>
            <person name="Wang N."/>
            <person name="Wu K."/>
            <person name="Yang C."/>
            <person name="Zhou Q."/>
            <person name="Liao X."/>
            <person name="Yang L."/>
            <person name="Hu Q."/>
            <person name="Zhang J."/>
            <person name="Meng L."/>
            <person name="Jin L."/>
            <person name="Tian Y."/>
            <person name="Lian J."/>
            <person name="Yang J."/>
            <person name="Miao G."/>
            <person name="Liu S."/>
            <person name="Liang Z."/>
            <person name="Yan F."/>
            <person name="Li Y."/>
            <person name="Sun B."/>
            <person name="Zhang H."/>
            <person name="Zhang J."/>
            <person name="Zhu Y."/>
            <person name="Du M."/>
            <person name="Zhao Y."/>
            <person name="Schartl M."/>
            <person name="Tang Q."/>
            <person name="Wang J."/>
        </authorList>
    </citation>
    <scope>NUCLEOTIDE SEQUENCE</scope>
</reference>
<accession>A0A3P8VDD9</accession>
<dbReference type="InterPro" id="IPR039433">
    <property type="entry name" value="Mff-like_dom"/>
</dbReference>
<proteinExistence type="inferred from homology"/>
<feature type="domain" description="Mff-like" evidence="11">
    <location>
        <begin position="196"/>
        <end position="250"/>
    </location>
</feature>
<evidence type="ECO:0000256" key="5">
    <source>
        <dbReference type="ARBA" id="ARBA00023054"/>
    </source>
</evidence>
<sequence>MQARVETNRRWVVVVHTVEEVSEQSVVRHLALMDVLSHSMRVPERLGVSPRQHWQREEDGDNVPSLFTMQVPDRLTYTEAPDMSPSPMFNQARTMICGTMSLDPCWEGGSGEMFCIEALPSPMRRSFSDQNFSRTPPDAPSPLKQALLVPRAPSNPFGHKEKPFHPGRTRPKVPASADLENNEVMDTWSPVEDGGGAAVEFIILRRQVMKMNRRLAALEKNNTERRSTEVILFSVIVSACLLNTWLWVRR</sequence>
<comment type="subcellular location">
    <subcellularLocation>
        <location evidence="9">Mitochondrion outer membrane</location>
        <topology evidence="9">Single-pass type IV membrane protein</topology>
    </subcellularLocation>
    <subcellularLocation>
        <location evidence="9">Peroxisome</location>
    </subcellularLocation>
</comment>
<feature type="transmembrane region" description="Helical" evidence="9">
    <location>
        <begin position="230"/>
        <end position="248"/>
    </location>
</feature>
<keyword evidence="13" id="KW-1185">Reference proteome</keyword>
<keyword evidence="4 9" id="KW-1133">Transmembrane helix</keyword>
<dbReference type="RefSeq" id="XP_024921765.1">
    <property type="nucleotide sequence ID" value="XM_025065997.1"/>
</dbReference>
<evidence type="ECO:0000313" key="12">
    <source>
        <dbReference type="Ensembl" id="ENSCSEP00000011241.1"/>
    </source>
</evidence>
<comment type="function">
    <text evidence="9">Plays a role in mitochondrial and peroxisomal fission. Promotes the recruitment and association of the fission mediator dynamin-related protein 1 (DNM1L) to the mitochondrial surface.</text>
</comment>
<dbReference type="InterPro" id="IPR008518">
    <property type="entry name" value="Mff/Tango-11"/>
</dbReference>
<dbReference type="PANTHER" id="PTHR16501:SF16">
    <property type="entry name" value="MITOCHONDRIAL FISSION FACTOR"/>
    <property type="match status" value="1"/>
</dbReference>
<dbReference type="GO" id="GO:0006626">
    <property type="term" value="P:protein targeting to mitochondrion"/>
    <property type="evidence" value="ECO:0007669"/>
    <property type="project" value="TreeGrafter"/>
</dbReference>
<keyword evidence="5" id="KW-0175">Coiled coil</keyword>
<evidence type="ECO:0000256" key="9">
    <source>
        <dbReference type="RuleBase" id="RU368040"/>
    </source>
</evidence>
<dbReference type="Ensembl" id="ENSCSET00000011378.1">
    <property type="protein sequence ID" value="ENSCSEP00000011241.1"/>
    <property type="gene ID" value="ENSCSEG00000007232.1"/>
</dbReference>
<dbReference type="GO" id="GO:0005741">
    <property type="term" value="C:mitochondrial outer membrane"/>
    <property type="evidence" value="ECO:0007669"/>
    <property type="project" value="UniProtKB-SubCell"/>
</dbReference>
<evidence type="ECO:0000256" key="1">
    <source>
        <dbReference type="ARBA" id="ARBA00009806"/>
    </source>
</evidence>
<evidence type="ECO:0000256" key="3">
    <source>
        <dbReference type="ARBA" id="ARBA00022787"/>
    </source>
</evidence>
<evidence type="ECO:0000256" key="8">
    <source>
        <dbReference type="ARBA" id="ARBA00023140"/>
    </source>
</evidence>
<evidence type="ECO:0000259" key="11">
    <source>
        <dbReference type="Pfam" id="PF05644"/>
    </source>
</evidence>
<dbReference type="OMA" id="ENEICLS"/>